<evidence type="ECO:0000256" key="12">
    <source>
        <dbReference type="ARBA" id="ARBA00023288"/>
    </source>
</evidence>
<feature type="signal peptide" evidence="13">
    <location>
        <begin position="1"/>
        <end position="20"/>
    </location>
</feature>
<evidence type="ECO:0000256" key="2">
    <source>
        <dbReference type="ARBA" id="ARBA00009696"/>
    </source>
</evidence>
<evidence type="ECO:0000256" key="9">
    <source>
        <dbReference type="ARBA" id="ARBA00023139"/>
    </source>
</evidence>
<evidence type="ECO:0000256" key="11">
    <source>
        <dbReference type="ARBA" id="ARBA00023237"/>
    </source>
</evidence>
<evidence type="ECO:0000256" key="8">
    <source>
        <dbReference type="ARBA" id="ARBA00023136"/>
    </source>
</evidence>
<keyword evidence="7" id="KW-0653">Protein transport</keyword>
<evidence type="ECO:0000256" key="10">
    <source>
        <dbReference type="ARBA" id="ARBA00023186"/>
    </source>
</evidence>
<dbReference type="GO" id="GO:0015031">
    <property type="term" value="P:protein transport"/>
    <property type="evidence" value="ECO:0007669"/>
    <property type="project" value="UniProtKB-KW"/>
</dbReference>
<evidence type="ECO:0000313" key="15">
    <source>
        <dbReference type="Proteomes" id="UP000244223"/>
    </source>
</evidence>
<keyword evidence="6 13" id="KW-0732">Signal</keyword>
<comment type="caution">
    <text evidence="14">The sequence shown here is derived from an EMBL/GenBank/DDBJ whole genome shotgun (WGS) entry which is preliminary data.</text>
</comment>
<comment type="subunit">
    <text evidence="3">Monomer.</text>
</comment>
<keyword evidence="15" id="KW-1185">Reference proteome</keyword>
<dbReference type="InterPro" id="IPR004565">
    <property type="entry name" value="OM_lipoprot_LolB"/>
</dbReference>
<evidence type="ECO:0000256" key="13">
    <source>
        <dbReference type="SAM" id="SignalP"/>
    </source>
</evidence>
<evidence type="ECO:0000256" key="1">
    <source>
        <dbReference type="ARBA" id="ARBA00004459"/>
    </source>
</evidence>
<evidence type="ECO:0000256" key="3">
    <source>
        <dbReference type="ARBA" id="ARBA00011245"/>
    </source>
</evidence>
<gene>
    <name evidence="14" type="ORF">C8N29_12026</name>
</gene>
<evidence type="ECO:0000313" key="14">
    <source>
        <dbReference type="EMBL" id="PTQ87220.1"/>
    </source>
</evidence>
<reference evidence="14 15" key="1">
    <citation type="submission" date="2018-04" db="EMBL/GenBank/DDBJ databases">
        <title>Genomic Encyclopedia of Archaeal and Bacterial Type Strains, Phase II (KMG-II): from individual species to whole genera.</title>
        <authorList>
            <person name="Goeker M."/>
        </authorList>
    </citation>
    <scope>NUCLEOTIDE SEQUENCE [LARGE SCALE GENOMIC DNA]</scope>
    <source>
        <strain evidence="14 15">DSM 5822</strain>
    </source>
</reference>
<dbReference type="EMBL" id="QAON01000020">
    <property type="protein sequence ID" value="PTQ87220.1"/>
    <property type="molecule type" value="Genomic_DNA"/>
</dbReference>
<dbReference type="Proteomes" id="UP000244223">
    <property type="component" value="Unassembled WGS sequence"/>
</dbReference>
<evidence type="ECO:0000256" key="4">
    <source>
        <dbReference type="ARBA" id="ARBA00016202"/>
    </source>
</evidence>
<dbReference type="AlphaFoldDB" id="A0A2T5ITR2"/>
<dbReference type="SUPFAM" id="SSF89392">
    <property type="entry name" value="Prokaryotic lipoproteins and lipoprotein localization factors"/>
    <property type="match status" value="1"/>
</dbReference>
<feature type="chain" id="PRO_5015468456" description="Outer-membrane lipoprotein LolB" evidence="13">
    <location>
        <begin position="21"/>
        <end position="226"/>
    </location>
</feature>
<dbReference type="RefSeq" id="WP_107866827.1">
    <property type="nucleotide sequence ID" value="NZ_QAON01000020.1"/>
</dbReference>
<dbReference type="OrthoDB" id="9797618at2"/>
<sequence>MRIFYTTAALVMLSGCASQSAVLSLKKPVPVPTPYTEQQAIPLAKMDIKDDVDSAQFPAPQPTEAWTAMGKFSVKMTDADGSKKGGSAYFVWQQLMTDYRITLSGPLGQGRTVLNGSTDNISIDSEKTGYLEADTPEALFEQAFGWTAPVSYLRQWLNGKPATAHPEDIYAENGTLQSSQEGAWQADFKNYRYVNNAFLPQKIIITGPNLTMTVLVSDWKPQAEKW</sequence>
<dbReference type="NCBIfam" id="TIGR00548">
    <property type="entry name" value="lolB"/>
    <property type="match status" value="1"/>
</dbReference>
<dbReference type="PROSITE" id="PS51257">
    <property type="entry name" value="PROKAR_LIPOPROTEIN"/>
    <property type="match status" value="1"/>
</dbReference>
<keyword evidence="10" id="KW-0143">Chaperone</keyword>
<keyword evidence="11" id="KW-0998">Cell outer membrane</keyword>
<dbReference type="Gene3D" id="2.50.20.10">
    <property type="entry name" value="Lipoprotein localisation LolA/LolB/LppX"/>
    <property type="match status" value="1"/>
</dbReference>
<proteinExistence type="inferred from homology"/>
<dbReference type="GO" id="GO:0009279">
    <property type="term" value="C:cell outer membrane"/>
    <property type="evidence" value="ECO:0007669"/>
    <property type="project" value="UniProtKB-SubCell"/>
</dbReference>
<keyword evidence="12 14" id="KW-0449">Lipoprotein</keyword>
<accession>A0A2T5ITR2</accession>
<name>A0A2T5ITR2_9GAMM</name>
<evidence type="ECO:0000256" key="7">
    <source>
        <dbReference type="ARBA" id="ARBA00022927"/>
    </source>
</evidence>
<dbReference type="Pfam" id="PF03550">
    <property type="entry name" value="LolB"/>
    <property type="match status" value="1"/>
</dbReference>
<protein>
    <recommendedName>
        <fullName evidence="4">Outer-membrane lipoprotein LolB</fullName>
    </recommendedName>
</protein>
<dbReference type="CDD" id="cd16326">
    <property type="entry name" value="LolB"/>
    <property type="match status" value="1"/>
</dbReference>
<evidence type="ECO:0000256" key="5">
    <source>
        <dbReference type="ARBA" id="ARBA00022448"/>
    </source>
</evidence>
<organism evidence="14 15">
    <name type="scientific">Agitococcus lubricus</name>
    <dbReference type="NCBI Taxonomy" id="1077255"/>
    <lineage>
        <taxon>Bacteria</taxon>
        <taxon>Pseudomonadati</taxon>
        <taxon>Pseudomonadota</taxon>
        <taxon>Gammaproteobacteria</taxon>
        <taxon>Moraxellales</taxon>
        <taxon>Moraxellaceae</taxon>
        <taxon>Agitococcus</taxon>
    </lineage>
</organism>
<comment type="subcellular location">
    <subcellularLocation>
        <location evidence="1">Cell outer membrane</location>
        <topology evidence="1">Lipid-anchor</topology>
    </subcellularLocation>
</comment>
<keyword evidence="8" id="KW-0472">Membrane</keyword>
<keyword evidence="9" id="KW-0564">Palmitate</keyword>
<dbReference type="InterPro" id="IPR029046">
    <property type="entry name" value="LolA/LolB/LppX"/>
</dbReference>
<keyword evidence="5" id="KW-0813">Transport</keyword>
<evidence type="ECO:0000256" key="6">
    <source>
        <dbReference type="ARBA" id="ARBA00022729"/>
    </source>
</evidence>
<comment type="similarity">
    <text evidence="2">Belongs to the LolB family.</text>
</comment>